<sequence>MSCPNDVEKLRKRTADDRVYVFLAGLDHSLDHISSRILAATPLPSLEEVYSQVRREEQRQLTMGIEDRSEVSALVVHKNNSQETTASRSSNSLSRFCNYCNKNTHTEDICWKKHGYPEWYKLKQAERKSKKSAQVASIDNPTSVFHVTRASPKEGNSGFAFISAATNTWVIDSGATDHMTSYSSVIDSLIPSPIKSVQVANGTPMPISGSGNVSLSSSLPLSSVLLAPNLSNNLLSISKITKNLNCSVTFHSSHCVFQDNLTKMTIGVGKERGGLYYLEGAGGLQQKPDQVLQVTQKSSERLKLLLWHCRLGHPSFFYLERLFPQLFKNVHVSSLRCEHCIYAKNHRVPFKISINKSPFPFTRVFTDVWGPFSTPSTLGYRYFVSFIDDCTRVSWVYLLKSKHEVLDVIPKFSKMIVTQFNTQVKVFHSDNGREFKNQSLAKFFEENGILHQTSCTYTPQQNGTAERKNRHILEVARALCFAMHVPKRFWADAVMTAIFLINRMPARTIDYQTPFRMLSQFYSIPSALNICPRVFGCVCYIHVHSHQRDKLDPRALKCVFLGYSSSQKGYKCYHPPTMKYFVTMDVQFCERESYFSGDVSLSPLQGEIDSKEEDKLWLDEKRFWNSSSQGDPIKDTVDGQGEPLGDIIDGQEELVAHDIVDSQGELEKELIDDLEKFTNSPEPITTELETSEEERPNSLFKKCYTRKNKAAHPNAPLNDTNTPLDDTTTPTDDSSETNLEVHSSLPILSSEISILGSQVRNQDKRYPSRDRRPPERFGFFPENSGSSNCVYPISDYVSYHRLSKTHLSFAFQLSSMSIPSHFQEALENPKWKSAMVDEMKALQKNSTWEMVELPKDKKTVGCKWVFSVKYKSDGTIDRYKARLVAKGYTQTYGIDYQETFAPVAKMSTVRVILSLAVNLDWPLRQLDVKNAFLHGDLLEEVYMDPPPGFTPKGGKVCKLKKALYGLKQSPRAWFGRFSHSMKKYGFKQAMADHTLFYKRVGTDITLLIVYVDDMIVTGSNLHEIGELRDYLAKEFEMKDLGDLKYFLGIEVSRSKQELFLSQRKYTLDLLAETGNSACQPVDTPIEVNHGLSIYPDQIPTNKERYQRMVGKLIYLTHTRPDISYAVSVVSQFMHNPSEQHMSAVNRILAYLKSSPGKGILFSRHGHLDIVGYTDSDFAGSKLDRKSTSGYLSFVGGNLVTWRSKKQKVVSLSSAEAEYRALHHATTELTWLNILLTELGFGSEKPMTLFCDNTAAIEIANNPVQHDRTKHVELDRNYIKDNLDTGKIKVPYIKSADQLADMMTHAVPSSPFHSVLSKLGIKEDTDRDNYFRD</sequence>
<reference evidence="1" key="1">
    <citation type="submission" date="2023-10" db="EMBL/GenBank/DDBJ databases">
        <authorList>
            <person name="Rodriguez Cubillos JULIANA M."/>
            <person name="De Vega J."/>
        </authorList>
    </citation>
    <scope>NUCLEOTIDE SEQUENCE</scope>
</reference>
<name>A0ACB0LVY2_TRIPR</name>
<evidence type="ECO:0000313" key="2">
    <source>
        <dbReference type="Proteomes" id="UP001177021"/>
    </source>
</evidence>
<proteinExistence type="predicted"/>
<accession>A0ACB0LVY2</accession>
<protein>
    <submittedName>
        <fullName evidence="1">Uncharacterized protein</fullName>
    </submittedName>
</protein>
<dbReference type="EMBL" id="CASHSV030000615">
    <property type="protein sequence ID" value="CAJ2671267.1"/>
    <property type="molecule type" value="Genomic_DNA"/>
</dbReference>
<comment type="caution">
    <text evidence="1">The sequence shown here is derived from an EMBL/GenBank/DDBJ whole genome shotgun (WGS) entry which is preliminary data.</text>
</comment>
<keyword evidence="2" id="KW-1185">Reference proteome</keyword>
<evidence type="ECO:0000313" key="1">
    <source>
        <dbReference type="EMBL" id="CAJ2671267.1"/>
    </source>
</evidence>
<organism evidence="1 2">
    <name type="scientific">Trifolium pratense</name>
    <name type="common">Red clover</name>
    <dbReference type="NCBI Taxonomy" id="57577"/>
    <lineage>
        <taxon>Eukaryota</taxon>
        <taxon>Viridiplantae</taxon>
        <taxon>Streptophyta</taxon>
        <taxon>Embryophyta</taxon>
        <taxon>Tracheophyta</taxon>
        <taxon>Spermatophyta</taxon>
        <taxon>Magnoliopsida</taxon>
        <taxon>eudicotyledons</taxon>
        <taxon>Gunneridae</taxon>
        <taxon>Pentapetalae</taxon>
        <taxon>rosids</taxon>
        <taxon>fabids</taxon>
        <taxon>Fabales</taxon>
        <taxon>Fabaceae</taxon>
        <taxon>Papilionoideae</taxon>
        <taxon>50 kb inversion clade</taxon>
        <taxon>NPAAA clade</taxon>
        <taxon>Hologalegina</taxon>
        <taxon>IRL clade</taxon>
        <taxon>Trifolieae</taxon>
        <taxon>Trifolium</taxon>
    </lineage>
</organism>
<dbReference type="Proteomes" id="UP001177021">
    <property type="component" value="Unassembled WGS sequence"/>
</dbReference>
<gene>
    <name evidence="1" type="ORF">MILVUS5_LOCUS35133</name>
</gene>